<feature type="domain" description="EamA" evidence="2">
    <location>
        <begin position="157"/>
        <end position="283"/>
    </location>
</feature>
<feature type="domain" description="EamA" evidence="2">
    <location>
        <begin position="13"/>
        <end position="144"/>
    </location>
</feature>
<evidence type="ECO:0000313" key="3">
    <source>
        <dbReference type="EMBL" id="AXO15632.1"/>
    </source>
</evidence>
<dbReference type="Pfam" id="PF00892">
    <property type="entry name" value="EamA"/>
    <property type="match status" value="2"/>
</dbReference>
<organism evidence="3 4">
    <name type="scientific">Thalassospira indica</name>
    <dbReference type="NCBI Taxonomy" id="1891279"/>
    <lineage>
        <taxon>Bacteria</taxon>
        <taxon>Pseudomonadati</taxon>
        <taxon>Pseudomonadota</taxon>
        <taxon>Alphaproteobacteria</taxon>
        <taxon>Rhodospirillales</taxon>
        <taxon>Thalassospiraceae</taxon>
        <taxon>Thalassospira</taxon>
    </lineage>
</organism>
<dbReference type="SUPFAM" id="SSF103481">
    <property type="entry name" value="Multidrug resistance efflux transporter EmrE"/>
    <property type="match status" value="2"/>
</dbReference>
<sequence>MTSSNTSRQNNLAGIMTMCGGVAALCINDALAKSLMDHYSPIQIIFLRNIIALPFAFLVALKMGGSRSLRSSRVHVHFMRGVVWIAATVMFFTSIHHLGLAEATALAFVAPLFITALSAIFIARVGWRRWLAVSVGFVGVLVIVRPGAATFELISLLPVATAFTYALLMLSARFVDARESMWTLLLYLSLTSAILTSIPVMFVWSPVRAEDIWLFLAIAFFGTSGITMITQAFRFAEAPTVAPFDYTALIWATALGWLFWGETPDMLTFVGAAIITASGLFVIFRESKVAAES</sequence>
<keyword evidence="1" id="KW-0472">Membrane</keyword>
<keyword evidence="1" id="KW-1133">Transmembrane helix</keyword>
<dbReference type="InterPro" id="IPR037185">
    <property type="entry name" value="EmrE-like"/>
</dbReference>
<accession>A0ABM6Y150</accession>
<name>A0ABM6Y150_9PROT</name>
<keyword evidence="1" id="KW-0812">Transmembrane</keyword>
<evidence type="ECO:0000313" key="4">
    <source>
        <dbReference type="Proteomes" id="UP000256971"/>
    </source>
</evidence>
<feature type="transmembrane region" description="Helical" evidence="1">
    <location>
        <begin position="105"/>
        <end position="123"/>
    </location>
</feature>
<dbReference type="PANTHER" id="PTHR22911">
    <property type="entry name" value="ACYL-MALONYL CONDENSING ENZYME-RELATED"/>
    <property type="match status" value="1"/>
</dbReference>
<feature type="transmembrane region" description="Helical" evidence="1">
    <location>
        <begin position="130"/>
        <end position="148"/>
    </location>
</feature>
<feature type="transmembrane region" description="Helical" evidence="1">
    <location>
        <begin position="212"/>
        <end position="229"/>
    </location>
</feature>
<dbReference type="RefSeq" id="WP_064788421.1">
    <property type="nucleotide sequence ID" value="NZ_CP031555.1"/>
</dbReference>
<protein>
    <submittedName>
        <fullName evidence="3">DMT family transporter</fullName>
    </submittedName>
</protein>
<feature type="transmembrane region" description="Helical" evidence="1">
    <location>
        <begin position="266"/>
        <end position="284"/>
    </location>
</feature>
<feature type="transmembrane region" description="Helical" evidence="1">
    <location>
        <begin position="82"/>
        <end position="99"/>
    </location>
</feature>
<feature type="transmembrane region" description="Helical" evidence="1">
    <location>
        <begin position="42"/>
        <end position="61"/>
    </location>
</feature>
<gene>
    <name evidence="3" type="ORF">DY252_16430</name>
</gene>
<evidence type="ECO:0000259" key="2">
    <source>
        <dbReference type="Pfam" id="PF00892"/>
    </source>
</evidence>
<dbReference type="PANTHER" id="PTHR22911:SF103">
    <property type="entry name" value="BLR2811 PROTEIN"/>
    <property type="match status" value="1"/>
</dbReference>
<reference evidence="3 4" key="1">
    <citation type="submission" date="2018-08" db="EMBL/GenBank/DDBJ databases">
        <title>Complete genome sequence of type strain Thalassospira indica MCCC 1A01103T, isolated from isolated from deep seawater of the Indian Ocean.</title>
        <authorList>
            <person name="Liu Y."/>
        </authorList>
    </citation>
    <scope>NUCLEOTIDE SEQUENCE [LARGE SCALE GENOMIC DNA]</scope>
    <source>
        <strain evidence="3 4">PB8BT</strain>
    </source>
</reference>
<dbReference type="Proteomes" id="UP000256971">
    <property type="component" value="Chromosome"/>
</dbReference>
<feature type="transmembrane region" description="Helical" evidence="1">
    <location>
        <begin position="184"/>
        <end position="206"/>
    </location>
</feature>
<proteinExistence type="predicted"/>
<dbReference type="EMBL" id="CP031555">
    <property type="protein sequence ID" value="AXO15632.1"/>
    <property type="molecule type" value="Genomic_DNA"/>
</dbReference>
<dbReference type="InterPro" id="IPR000620">
    <property type="entry name" value="EamA_dom"/>
</dbReference>
<keyword evidence="4" id="KW-1185">Reference proteome</keyword>
<evidence type="ECO:0000256" key="1">
    <source>
        <dbReference type="SAM" id="Phobius"/>
    </source>
</evidence>
<feature type="transmembrane region" description="Helical" evidence="1">
    <location>
        <begin position="241"/>
        <end position="260"/>
    </location>
</feature>
<feature type="transmembrane region" description="Helical" evidence="1">
    <location>
        <begin position="154"/>
        <end position="172"/>
    </location>
</feature>